<protein>
    <submittedName>
        <fullName evidence="1">Uncharacterized protein</fullName>
    </submittedName>
</protein>
<evidence type="ECO:0000313" key="2">
    <source>
        <dbReference type="Proteomes" id="UP001334804"/>
    </source>
</evidence>
<proteinExistence type="predicted"/>
<evidence type="ECO:0000313" key="1">
    <source>
        <dbReference type="EMBL" id="WSA31076.1"/>
    </source>
</evidence>
<sequence length="48" mass="4862">MSPTQAVTTPGPLVHLARSPGSAVVSVHIGGAMGQILTARIETLLDLP</sequence>
<gene>
    <name evidence="1" type="ORF">OIE14_23395</name>
</gene>
<dbReference type="EMBL" id="CP109071">
    <property type="protein sequence ID" value="WSA31076.1"/>
    <property type="molecule type" value="Genomic_DNA"/>
</dbReference>
<name>A0ABZ1EBV7_9ACTN</name>
<accession>A0ABZ1EBV7</accession>
<keyword evidence="2" id="KW-1185">Reference proteome</keyword>
<dbReference type="Proteomes" id="UP001334804">
    <property type="component" value="Chromosome"/>
</dbReference>
<dbReference type="RefSeq" id="WP_326563618.1">
    <property type="nucleotide sequence ID" value="NZ_CP109071.1"/>
</dbReference>
<reference evidence="1 2" key="1">
    <citation type="submission" date="2022-10" db="EMBL/GenBank/DDBJ databases">
        <title>The complete genomes of actinobacterial strains from the NBC collection.</title>
        <authorList>
            <person name="Joergensen T.S."/>
            <person name="Alvarez Arevalo M."/>
            <person name="Sterndorff E.B."/>
            <person name="Faurdal D."/>
            <person name="Vuksanovic O."/>
            <person name="Mourched A.-S."/>
            <person name="Charusanti P."/>
            <person name="Shaw S."/>
            <person name="Blin K."/>
            <person name="Weber T."/>
        </authorList>
    </citation>
    <scope>NUCLEOTIDE SEQUENCE [LARGE SCALE GENOMIC DNA]</scope>
    <source>
        <strain evidence="1 2">NBC 01809</strain>
    </source>
</reference>
<organism evidence="1 2">
    <name type="scientific">Micromonospora peucetia</name>
    <dbReference type="NCBI Taxonomy" id="47871"/>
    <lineage>
        <taxon>Bacteria</taxon>
        <taxon>Bacillati</taxon>
        <taxon>Actinomycetota</taxon>
        <taxon>Actinomycetes</taxon>
        <taxon>Micromonosporales</taxon>
        <taxon>Micromonosporaceae</taxon>
        <taxon>Micromonospora</taxon>
    </lineage>
</organism>